<dbReference type="EMBL" id="CAJNNV010031582">
    <property type="protein sequence ID" value="CAE8636954.1"/>
    <property type="molecule type" value="Genomic_DNA"/>
</dbReference>
<keyword evidence="4" id="KW-1185">Reference proteome</keyword>
<protein>
    <submittedName>
        <fullName evidence="2">Uncharacterized protein</fullName>
    </submittedName>
</protein>
<feature type="region of interest" description="Disordered" evidence="1">
    <location>
        <begin position="1"/>
        <end position="21"/>
    </location>
</feature>
<evidence type="ECO:0000313" key="4">
    <source>
        <dbReference type="Proteomes" id="UP000654075"/>
    </source>
</evidence>
<evidence type="ECO:0000313" key="2">
    <source>
        <dbReference type="EMBL" id="CAE8636954.1"/>
    </source>
</evidence>
<comment type="caution">
    <text evidence="2">The sequence shown here is derived from an EMBL/GenBank/DDBJ whole genome shotgun (WGS) entry which is preliminary data.</text>
</comment>
<sequence length="235" mass="25809">EKTSIAIRARFGSSQVDGNSCSEAVSERSAASRAAWKLRGAEVGASSSSRRLPETQDHQDGAAVVRQDSEQSLRRESSGERLSVTGREGSAKSKKGRQATGMYRAVPRLAVDSTRCHWLLPPDSLLCRIDPISSRFLARLWLSLSPKLTRGERESESQGGQRCGRPRSYPARLHAGWLSHTLRPKGWLATIPEDELRNLPMPEDLVSEPDRGPRRPNTAAVEKVILRELGCSTSG</sequence>
<evidence type="ECO:0000256" key="1">
    <source>
        <dbReference type="SAM" id="MobiDB-lite"/>
    </source>
</evidence>
<organism evidence="2 4">
    <name type="scientific">Polarella glacialis</name>
    <name type="common">Dinoflagellate</name>
    <dbReference type="NCBI Taxonomy" id="89957"/>
    <lineage>
        <taxon>Eukaryota</taxon>
        <taxon>Sar</taxon>
        <taxon>Alveolata</taxon>
        <taxon>Dinophyceae</taxon>
        <taxon>Suessiales</taxon>
        <taxon>Suessiaceae</taxon>
        <taxon>Polarella</taxon>
    </lineage>
</organism>
<feature type="compositionally biased region" description="Basic and acidic residues" evidence="1">
    <location>
        <begin position="67"/>
        <end position="79"/>
    </location>
</feature>
<feature type="compositionally biased region" description="Basic and acidic residues" evidence="1">
    <location>
        <begin position="51"/>
        <end position="60"/>
    </location>
</feature>
<name>A0A813HHH8_POLGL</name>
<dbReference type="EMBL" id="CAJNNW010035700">
    <property type="protein sequence ID" value="CAE8729428.1"/>
    <property type="molecule type" value="Genomic_DNA"/>
</dbReference>
<reference evidence="2" key="1">
    <citation type="submission" date="2021-02" db="EMBL/GenBank/DDBJ databases">
        <authorList>
            <person name="Dougan E. K."/>
            <person name="Rhodes N."/>
            <person name="Thang M."/>
            <person name="Chan C."/>
        </authorList>
    </citation>
    <scope>NUCLEOTIDE SEQUENCE</scope>
</reference>
<feature type="region of interest" description="Disordered" evidence="1">
    <location>
        <begin position="148"/>
        <end position="167"/>
    </location>
</feature>
<feature type="region of interest" description="Disordered" evidence="1">
    <location>
        <begin position="41"/>
        <end position="100"/>
    </location>
</feature>
<feature type="non-terminal residue" evidence="2">
    <location>
        <position position="1"/>
    </location>
</feature>
<dbReference type="Proteomes" id="UP000626109">
    <property type="component" value="Unassembled WGS sequence"/>
</dbReference>
<dbReference type="Proteomes" id="UP000654075">
    <property type="component" value="Unassembled WGS sequence"/>
</dbReference>
<gene>
    <name evidence="2" type="ORF">PGLA1383_LOCUS52355</name>
    <name evidence="3" type="ORF">PGLA2088_LOCUS45406</name>
</gene>
<accession>A0A813HHH8</accession>
<dbReference type="AlphaFoldDB" id="A0A813HHH8"/>
<feature type="region of interest" description="Disordered" evidence="1">
    <location>
        <begin position="199"/>
        <end position="218"/>
    </location>
</feature>
<evidence type="ECO:0000313" key="3">
    <source>
        <dbReference type="EMBL" id="CAE8729428.1"/>
    </source>
</evidence>
<proteinExistence type="predicted"/>